<accession>A0A9Q1F7D9</accession>
<evidence type="ECO:0000313" key="2">
    <source>
        <dbReference type="EMBL" id="KAJ8352341.1"/>
    </source>
</evidence>
<dbReference type="AlphaFoldDB" id="A0A9Q1F7D9"/>
<keyword evidence="3" id="KW-1185">Reference proteome</keyword>
<evidence type="ECO:0000313" key="3">
    <source>
        <dbReference type="Proteomes" id="UP001152622"/>
    </source>
</evidence>
<protein>
    <recommendedName>
        <fullName evidence="4">Secreted protein</fullName>
    </recommendedName>
</protein>
<keyword evidence="1" id="KW-0732">Signal</keyword>
<organism evidence="2 3">
    <name type="scientific">Synaphobranchus kaupii</name>
    <name type="common">Kaup's arrowtooth eel</name>
    <dbReference type="NCBI Taxonomy" id="118154"/>
    <lineage>
        <taxon>Eukaryota</taxon>
        <taxon>Metazoa</taxon>
        <taxon>Chordata</taxon>
        <taxon>Craniata</taxon>
        <taxon>Vertebrata</taxon>
        <taxon>Euteleostomi</taxon>
        <taxon>Actinopterygii</taxon>
        <taxon>Neopterygii</taxon>
        <taxon>Teleostei</taxon>
        <taxon>Anguilliformes</taxon>
        <taxon>Synaphobranchidae</taxon>
        <taxon>Synaphobranchus</taxon>
    </lineage>
</organism>
<evidence type="ECO:0008006" key="4">
    <source>
        <dbReference type="Google" id="ProtNLM"/>
    </source>
</evidence>
<dbReference type="Proteomes" id="UP001152622">
    <property type="component" value="Chromosome 8"/>
</dbReference>
<reference evidence="2" key="1">
    <citation type="journal article" date="2023" name="Science">
        <title>Genome structures resolve the early diversification of teleost fishes.</title>
        <authorList>
            <person name="Parey E."/>
            <person name="Louis A."/>
            <person name="Montfort J."/>
            <person name="Bouchez O."/>
            <person name="Roques C."/>
            <person name="Iampietro C."/>
            <person name="Lluch J."/>
            <person name="Castinel A."/>
            <person name="Donnadieu C."/>
            <person name="Desvignes T."/>
            <person name="Floi Bucao C."/>
            <person name="Jouanno E."/>
            <person name="Wen M."/>
            <person name="Mejri S."/>
            <person name="Dirks R."/>
            <person name="Jansen H."/>
            <person name="Henkel C."/>
            <person name="Chen W.J."/>
            <person name="Zahm M."/>
            <person name="Cabau C."/>
            <person name="Klopp C."/>
            <person name="Thompson A.W."/>
            <person name="Robinson-Rechavi M."/>
            <person name="Braasch I."/>
            <person name="Lecointre G."/>
            <person name="Bobe J."/>
            <person name="Postlethwait J.H."/>
            <person name="Berthelot C."/>
            <person name="Roest Crollius H."/>
            <person name="Guiguen Y."/>
        </authorList>
    </citation>
    <scope>NUCLEOTIDE SEQUENCE</scope>
    <source>
        <strain evidence="2">WJC10195</strain>
    </source>
</reference>
<feature type="signal peptide" evidence="1">
    <location>
        <begin position="1"/>
        <end position="21"/>
    </location>
</feature>
<feature type="chain" id="PRO_5040379683" description="Secreted protein" evidence="1">
    <location>
        <begin position="22"/>
        <end position="232"/>
    </location>
</feature>
<proteinExistence type="predicted"/>
<gene>
    <name evidence="2" type="ORF">SKAU_G00238170</name>
</gene>
<sequence>MRHQAGALMLLLMLRWSRDKGRRHGNWNAFLNSQRGRRSDLRGALYDPRSSGVVGQVRRGRHLVQAAGMPPRPVCQLGESKRSEYGSPHGAKLGTIVCHDGPGQTPEGQELVQEMYLRPRGRMSRPPSSPTGKAWQAQPKKLLQITVYARPPYQVTASLFVHDDAEVTLMRHLQKSSPKRCGYHCTHMDDARPARVCQFMIHMGERFQFRWETGRPPVPDVVTEHSEGGLSC</sequence>
<evidence type="ECO:0000256" key="1">
    <source>
        <dbReference type="SAM" id="SignalP"/>
    </source>
</evidence>
<name>A0A9Q1F7D9_SYNKA</name>
<dbReference type="EMBL" id="JAINUF010000008">
    <property type="protein sequence ID" value="KAJ8352341.1"/>
    <property type="molecule type" value="Genomic_DNA"/>
</dbReference>
<comment type="caution">
    <text evidence="2">The sequence shown here is derived from an EMBL/GenBank/DDBJ whole genome shotgun (WGS) entry which is preliminary data.</text>
</comment>